<evidence type="ECO:0000313" key="5">
    <source>
        <dbReference type="Proteomes" id="UP000092018"/>
    </source>
</evidence>
<accession>A0AAP8MVM1</accession>
<name>A0AAP8MVM1_9VIBR</name>
<reference evidence="2 5" key="1">
    <citation type="submission" date="2016-06" db="EMBL/GenBank/DDBJ databases">
        <title>Adaptive Radiation by Waves of Gene Transfer Leads to Fine-Scale Resource Partitioning in Marine Microbes.</title>
        <authorList>
            <person name="Hehemann J.-H."/>
            <person name="Arevalo P."/>
            <person name="Datta M.S."/>
            <person name="Yu X."/>
            <person name="Corzett C."/>
            <person name="Henschel A."/>
            <person name="Preheim S.P."/>
            <person name="Timberlake S."/>
            <person name="Alm E.J."/>
            <person name="Polz M.F."/>
        </authorList>
    </citation>
    <scope>NUCLEOTIDE SEQUENCE [LARGE SCALE GENOMIC DNA]</scope>
    <source>
        <strain evidence="2 5">FF50</strain>
    </source>
</reference>
<evidence type="ECO:0000313" key="6">
    <source>
        <dbReference type="Proteomes" id="UP000235611"/>
    </source>
</evidence>
<dbReference type="EMBL" id="CP016177">
    <property type="protein sequence ID" value="ANO33081.1"/>
    <property type="molecule type" value="Genomic_DNA"/>
</dbReference>
<keyword evidence="1" id="KW-0472">Membrane</keyword>
<reference evidence="4" key="4">
    <citation type="journal article" date="2018" name="Nature">
        <title>A major lineage of non-tailed dsDNA viruses as unrecognized killers of marine bacteria.</title>
        <authorList>
            <person name="Kauffman K.M."/>
            <person name="Hussain F.A."/>
            <person name="Yang J."/>
            <person name="Arevalo P."/>
            <person name="Brown J.M."/>
            <person name="Chang W.K."/>
            <person name="VanInsberghe D."/>
            <person name="Elsherbini J."/>
            <person name="Sharma R.S."/>
            <person name="Cutler M.B."/>
            <person name="Kelly L."/>
            <person name="Polz M.F."/>
        </authorList>
    </citation>
    <scope>NUCLEOTIDE SEQUENCE</scope>
    <source>
        <strain evidence="4">10N.222.49.A5</strain>
    </source>
</reference>
<feature type="transmembrane region" description="Helical" evidence="1">
    <location>
        <begin position="56"/>
        <end position="75"/>
    </location>
</feature>
<keyword evidence="7" id="KW-1185">Reference proteome</keyword>
<organism evidence="4 6">
    <name type="scientific">Vibrio breoganii</name>
    <dbReference type="NCBI Taxonomy" id="553239"/>
    <lineage>
        <taxon>Bacteria</taxon>
        <taxon>Pseudomonadati</taxon>
        <taxon>Pseudomonadota</taxon>
        <taxon>Gammaproteobacteria</taxon>
        <taxon>Vibrionales</taxon>
        <taxon>Vibrionaceae</taxon>
        <taxon>Vibrio</taxon>
    </lineage>
</organism>
<keyword evidence="1" id="KW-0812">Transmembrane</keyword>
<protein>
    <submittedName>
        <fullName evidence="4">Uncharacterized protein</fullName>
    </submittedName>
</protein>
<evidence type="ECO:0000313" key="4">
    <source>
        <dbReference type="EMBL" id="PMP07902.1"/>
    </source>
</evidence>
<reference evidence="4" key="3">
    <citation type="submission" date="2016-07" db="EMBL/GenBank/DDBJ databases">
        <authorList>
            <person name="Kauffman K."/>
            <person name="Arevalo P."/>
            <person name="Polz M.F."/>
        </authorList>
    </citation>
    <scope>NUCLEOTIDE SEQUENCE</scope>
    <source>
        <strain evidence="4">10N.222.49.A5</strain>
    </source>
</reference>
<reference evidence="3 7" key="5">
    <citation type="submission" date="2020-04" db="EMBL/GenBank/DDBJ databases">
        <title>WGS-Seq of Vibrio isolated by the O'Toole Lab.</title>
        <authorList>
            <person name="Mckone K.P."/>
            <person name="Whitaker R."/>
            <person name="Sevigney J.L."/>
            <person name="Herring J.B."/>
            <person name="O'Toole G."/>
        </authorList>
    </citation>
    <scope>NUCLEOTIDE SEQUENCE [LARGE SCALE GENOMIC DNA]</scope>
    <source>
        <strain evidence="3 7">BS_02</strain>
    </source>
</reference>
<evidence type="ECO:0000313" key="3">
    <source>
        <dbReference type="EMBL" id="NMR68892.1"/>
    </source>
</evidence>
<sequence>MVCLAKNVGFISLCTISPEQIASTEISQQSSSSLTETPCSLSEKLLSFHQVSMEDLAVALLLIALIGIFTVTSSFKPVRFFTEPTGPPPRLYLRLCVFRE</sequence>
<evidence type="ECO:0000313" key="7">
    <source>
        <dbReference type="Proteomes" id="UP000590068"/>
    </source>
</evidence>
<dbReference type="Proteomes" id="UP000235611">
    <property type="component" value="Unassembled WGS sequence"/>
</dbReference>
<dbReference type="AlphaFoldDB" id="A0AAP8MVM1"/>
<dbReference type="KEGG" id="vbr:A6E01_07610"/>
<dbReference type="Proteomes" id="UP000092018">
    <property type="component" value="Chromosome 1"/>
</dbReference>
<evidence type="ECO:0000313" key="2">
    <source>
        <dbReference type="EMBL" id="ANO33081.1"/>
    </source>
</evidence>
<gene>
    <name evidence="2" type="ORF">A6E01_07610</name>
    <name evidence="4" type="ORF">BCS93_14820</name>
    <name evidence="3" type="ORF">HJ568_02760</name>
</gene>
<dbReference type="EMBL" id="MDBO01000102">
    <property type="protein sequence ID" value="PMP07902.1"/>
    <property type="molecule type" value="Genomic_DNA"/>
</dbReference>
<evidence type="ECO:0000256" key="1">
    <source>
        <dbReference type="SAM" id="Phobius"/>
    </source>
</evidence>
<reference evidence="6" key="2">
    <citation type="submission" date="2016-07" db="EMBL/GenBank/DDBJ databases">
        <title>Nontailed viruses are major unrecognized killers of bacteria in the ocean.</title>
        <authorList>
            <person name="Kauffman K."/>
            <person name="Hussain F."/>
            <person name="Yang J."/>
            <person name="Arevalo P."/>
            <person name="Brown J."/>
            <person name="Cutler M."/>
            <person name="Kelly L."/>
            <person name="Polz M.F."/>
        </authorList>
    </citation>
    <scope>NUCLEOTIDE SEQUENCE [LARGE SCALE GENOMIC DNA]</scope>
    <source>
        <strain evidence="6">10N.222.49.A5</strain>
    </source>
</reference>
<keyword evidence="1" id="KW-1133">Transmembrane helix</keyword>
<proteinExistence type="predicted"/>
<dbReference type="EMBL" id="JABCJR010000004">
    <property type="protein sequence ID" value="NMR68892.1"/>
    <property type="molecule type" value="Genomic_DNA"/>
</dbReference>
<dbReference type="Proteomes" id="UP000590068">
    <property type="component" value="Unassembled WGS sequence"/>
</dbReference>